<dbReference type="Proteomes" id="UP000757435">
    <property type="component" value="Unassembled WGS sequence"/>
</dbReference>
<protein>
    <recommendedName>
        <fullName evidence="3">KGK family protein</fullName>
    </recommendedName>
</protein>
<dbReference type="EMBL" id="JAHHHD010000001">
    <property type="protein sequence ID" value="MBW4657165.1"/>
    <property type="molecule type" value="Genomic_DNA"/>
</dbReference>
<reference evidence="1" key="2">
    <citation type="journal article" date="2022" name="Microbiol. Resour. Announc.">
        <title>Metagenome Sequencing to Explore Phylogenomics of Terrestrial Cyanobacteria.</title>
        <authorList>
            <person name="Ward R.D."/>
            <person name="Stajich J.E."/>
            <person name="Johansen J.R."/>
            <person name="Huntemann M."/>
            <person name="Clum A."/>
            <person name="Foster B."/>
            <person name="Foster B."/>
            <person name="Roux S."/>
            <person name="Palaniappan K."/>
            <person name="Varghese N."/>
            <person name="Mukherjee S."/>
            <person name="Reddy T.B.K."/>
            <person name="Daum C."/>
            <person name="Copeland A."/>
            <person name="Chen I.A."/>
            <person name="Ivanova N.N."/>
            <person name="Kyrpides N.C."/>
            <person name="Shapiro N."/>
            <person name="Eloe-Fadrosh E.A."/>
            <person name="Pietrasiak N."/>
        </authorList>
    </citation>
    <scope>NUCLEOTIDE SEQUENCE</scope>
    <source>
        <strain evidence="1">UHER 2000/2452</strain>
    </source>
</reference>
<evidence type="ECO:0008006" key="3">
    <source>
        <dbReference type="Google" id="ProtNLM"/>
    </source>
</evidence>
<organism evidence="1 2">
    <name type="scientific">Drouetiella hepatica Uher 2000/2452</name>
    <dbReference type="NCBI Taxonomy" id="904376"/>
    <lineage>
        <taxon>Bacteria</taxon>
        <taxon>Bacillati</taxon>
        <taxon>Cyanobacteriota</taxon>
        <taxon>Cyanophyceae</taxon>
        <taxon>Oculatellales</taxon>
        <taxon>Oculatellaceae</taxon>
        <taxon>Drouetiella</taxon>
    </lineage>
</organism>
<proteinExistence type="predicted"/>
<evidence type="ECO:0000313" key="2">
    <source>
        <dbReference type="Proteomes" id="UP000757435"/>
    </source>
</evidence>
<accession>A0A951Q8D8</accession>
<dbReference type="Pfam" id="PF08872">
    <property type="entry name" value="KGK"/>
    <property type="match status" value="1"/>
</dbReference>
<dbReference type="AlphaFoldDB" id="A0A951Q8D8"/>
<reference evidence="1" key="1">
    <citation type="submission" date="2021-05" db="EMBL/GenBank/DDBJ databases">
        <authorList>
            <person name="Pietrasiak N."/>
            <person name="Ward R."/>
            <person name="Stajich J.E."/>
            <person name="Kurbessoian T."/>
        </authorList>
    </citation>
    <scope>NUCLEOTIDE SEQUENCE</scope>
    <source>
        <strain evidence="1">UHER 2000/2452</strain>
    </source>
</reference>
<name>A0A951Q8D8_9CYAN</name>
<gene>
    <name evidence="1" type="ORF">KME15_00690</name>
</gene>
<comment type="caution">
    <text evidence="1">The sequence shown here is derived from an EMBL/GenBank/DDBJ whole genome shotgun (WGS) entry which is preliminary data.</text>
</comment>
<sequence length="122" mass="13644">MRDALEALNELNDKDVIAFGNDILKVDSFRSAVQDAISFGVLDGLNKHLTKWKVPALHQWFTEGTNCEVLSLGSGDWKKGKIKFTVLVEFLPDEPEIPYLPVSNAQVESPLDDIRQMLNEAS</sequence>
<dbReference type="InterPro" id="IPR014971">
    <property type="entry name" value="KGK"/>
</dbReference>
<evidence type="ECO:0000313" key="1">
    <source>
        <dbReference type="EMBL" id="MBW4657165.1"/>
    </source>
</evidence>